<dbReference type="SUPFAM" id="SSF49899">
    <property type="entry name" value="Concanavalin A-like lectins/glucanases"/>
    <property type="match status" value="1"/>
</dbReference>
<dbReference type="AlphaFoldDB" id="A0A183IT97"/>
<accession>A0A183IT97</accession>
<evidence type="ECO:0000313" key="4">
    <source>
        <dbReference type="Proteomes" id="UP000270296"/>
    </source>
</evidence>
<feature type="compositionally biased region" description="Acidic residues" evidence="1">
    <location>
        <begin position="345"/>
        <end position="375"/>
    </location>
</feature>
<evidence type="ECO:0000313" key="5">
    <source>
        <dbReference type="WBParaSite" id="SBAD_0000710701-mRNA-1"/>
    </source>
</evidence>
<feature type="domain" description="MAM" evidence="2">
    <location>
        <begin position="143"/>
        <end position="314"/>
    </location>
</feature>
<dbReference type="GO" id="GO:0016020">
    <property type="term" value="C:membrane"/>
    <property type="evidence" value="ECO:0007669"/>
    <property type="project" value="InterPro"/>
</dbReference>
<evidence type="ECO:0000313" key="3">
    <source>
        <dbReference type="EMBL" id="VDP10951.1"/>
    </source>
</evidence>
<sequence length="567" mass="62701">MCRKRIARTGYENQGFGLVQFKLALTRPQHITYVKPQQLRRFGLVSKCAPSSSHAHAPVCCDVDRIGGVLHIKGDMISEDGLGAIWNIKNGIYGVHTIDCCSSTDKDGISKLRSYFGLNLYLTMTDYIGSKTYRSKVKSAQDLNCDFENPAQCMWRNYANPSTKGSMNRWLVAEKVDNRDWKNLHINPKITPAMGSHVILSGKASPMSPETVILISHEIPNQSNFGTLKFDYWIINQGYLKVSVIADSPFKHQRHYVLLEKRFSCKQTILCRIMACGDCSAGVLEIPPIDHPFKIMFEAEIPTGSSSAVAIDNIHYIAKISPPAEPAAVTETVVTAERLPRPSDESFEQGEGGDESTKEADEENNTIGEAEEETNSAETEIVKEPDVKLISISQKTGACRTWHCDFRAGSKCNWVTTKKSESTSRFEIKRNPIGSAPNVMVKPTDDHSFLGVEIGGNKASFATIESSKRTPLEKGLKMHVLIKRGTHGSTMTVCFENNTKTKTCKPIAGPSFTVADWKNPKEVIVDIPQGTEKITFIVENRAFSTSGKSAFGIDYVMLTDTGNNPIC</sequence>
<dbReference type="Proteomes" id="UP000270296">
    <property type="component" value="Unassembled WGS sequence"/>
</dbReference>
<dbReference type="Pfam" id="PF00629">
    <property type="entry name" value="MAM"/>
    <property type="match status" value="1"/>
</dbReference>
<feature type="region of interest" description="Disordered" evidence="1">
    <location>
        <begin position="334"/>
        <end position="382"/>
    </location>
</feature>
<dbReference type="PROSITE" id="PS50060">
    <property type="entry name" value="MAM_2"/>
    <property type="match status" value="1"/>
</dbReference>
<dbReference type="Gene3D" id="2.60.120.200">
    <property type="match status" value="1"/>
</dbReference>
<dbReference type="InterPro" id="IPR000998">
    <property type="entry name" value="MAM_dom"/>
</dbReference>
<gene>
    <name evidence="3" type="ORF">SBAD_LOCUS6844</name>
</gene>
<dbReference type="InterPro" id="IPR013320">
    <property type="entry name" value="ConA-like_dom_sf"/>
</dbReference>
<evidence type="ECO:0000259" key="2">
    <source>
        <dbReference type="PROSITE" id="PS50060"/>
    </source>
</evidence>
<dbReference type="OrthoDB" id="5862048at2759"/>
<organism evidence="5">
    <name type="scientific">Soboliphyme baturini</name>
    <dbReference type="NCBI Taxonomy" id="241478"/>
    <lineage>
        <taxon>Eukaryota</taxon>
        <taxon>Metazoa</taxon>
        <taxon>Ecdysozoa</taxon>
        <taxon>Nematoda</taxon>
        <taxon>Enoplea</taxon>
        <taxon>Dorylaimia</taxon>
        <taxon>Dioctophymatida</taxon>
        <taxon>Dioctophymatoidea</taxon>
        <taxon>Soboliphymatidae</taxon>
        <taxon>Soboliphyme</taxon>
    </lineage>
</organism>
<dbReference type="EMBL" id="UZAM01010089">
    <property type="protein sequence ID" value="VDP10951.1"/>
    <property type="molecule type" value="Genomic_DNA"/>
</dbReference>
<name>A0A183IT97_9BILA</name>
<dbReference type="SMART" id="SM00137">
    <property type="entry name" value="MAM"/>
    <property type="match status" value="1"/>
</dbReference>
<dbReference type="WBParaSite" id="SBAD_0000710701-mRNA-1">
    <property type="protein sequence ID" value="SBAD_0000710701-mRNA-1"/>
    <property type="gene ID" value="SBAD_0000710701"/>
</dbReference>
<evidence type="ECO:0000256" key="1">
    <source>
        <dbReference type="SAM" id="MobiDB-lite"/>
    </source>
</evidence>
<reference evidence="5" key="1">
    <citation type="submission" date="2016-06" db="UniProtKB">
        <authorList>
            <consortium name="WormBaseParasite"/>
        </authorList>
    </citation>
    <scope>IDENTIFICATION</scope>
</reference>
<reference evidence="3 4" key="2">
    <citation type="submission" date="2018-11" db="EMBL/GenBank/DDBJ databases">
        <authorList>
            <consortium name="Pathogen Informatics"/>
        </authorList>
    </citation>
    <scope>NUCLEOTIDE SEQUENCE [LARGE SCALE GENOMIC DNA]</scope>
</reference>
<protein>
    <submittedName>
        <fullName evidence="5">MAM domain-containing protein</fullName>
    </submittedName>
</protein>
<proteinExistence type="predicted"/>
<keyword evidence="4" id="KW-1185">Reference proteome</keyword>